<evidence type="ECO:0000313" key="2">
    <source>
        <dbReference type="Proteomes" id="UP000305888"/>
    </source>
</evidence>
<dbReference type="OrthoDB" id="7564032at2"/>
<dbReference type="RefSeq" id="WP_138575411.1">
    <property type="nucleotide sequence ID" value="NZ_CP040818.1"/>
</dbReference>
<dbReference type="Proteomes" id="UP000305888">
    <property type="component" value="Chromosome"/>
</dbReference>
<accession>A0A5B8G3E5</accession>
<sequence length="239" mass="27072">MFRIEADFRRFERGLSDVAQKQLPFALSVALNETAKDVLDAIRDQTRLAFDRPTPFTLNAFYLSRATKRKPEASVQRKTAQSKRHFLEVQEEGGRRGQTGIEGLLEARAGLTGRHRFIVPASGAKLNSYGNPGRGQINRILSQLHAQRDTTANETGRSRRRSRHTDRYFVITGDDFDSKLAPGIWLRRGGRVEPVFLFARRPPRYAPKLDFYATSNAVTEARFERHLAEAMAKAIATAR</sequence>
<keyword evidence="2" id="KW-1185">Reference proteome</keyword>
<dbReference type="AlphaFoldDB" id="A0A5B8G3E5"/>
<protein>
    <submittedName>
        <fullName evidence="1">Uncharacterized protein</fullName>
    </submittedName>
</protein>
<reference evidence="1 2" key="1">
    <citation type="submission" date="2019-06" db="EMBL/GenBank/DDBJ databases">
        <title>Genome sequence of Rhodobacteraceae bacterium D4M1.</title>
        <authorList>
            <person name="Cao J."/>
        </authorList>
    </citation>
    <scope>NUCLEOTIDE SEQUENCE [LARGE SCALE GENOMIC DNA]</scope>
    <source>
        <strain evidence="1 2">D4M1</strain>
    </source>
</reference>
<evidence type="ECO:0000313" key="1">
    <source>
        <dbReference type="EMBL" id="QDL93263.1"/>
    </source>
</evidence>
<gene>
    <name evidence="1" type="ORF">FDP22_16620</name>
</gene>
<organism evidence="1 2">
    <name type="scientific">Paroceanicella profunda</name>
    <dbReference type="NCBI Taxonomy" id="2579971"/>
    <lineage>
        <taxon>Bacteria</taxon>
        <taxon>Pseudomonadati</taxon>
        <taxon>Pseudomonadota</taxon>
        <taxon>Alphaproteobacteria</taxon>
        <taxon>Rhodobacterales</taxon>
        <taxon>Paracoccaceae</taxon>
        <taxon>Paroceanicella</taxon>
    </lineage>
</organism>
<dbReference type="EMBL" id="CP040818">
    <property type="protein sequence ID" value="QDL93263.1"/>
    <property type="molecule type" value="Genomic_DNA"/>
</dbReference>
<proteinExistence type="predicted"/>
<name>A0A5B8G3E5_9RHOB</name>
<dbReference type="KEGG" id="ppru:FDP22_16620"/>